<dbReference type="PANTHER" id="PTHR34408:SF1">
    <property type="entry name" value="GLYCOSYL HYDROLASE FAMILY 19 DOMAIN-CONTAINING PROTEIN HI_1415"/>
    <property type="match status" value="1"/>
</dbReference>
<feature type="chain" id="PRO_5022830167" evidence="1">
    <location>
        <begin position="28"/>
        <end position="152"/>
    </location>
</feature>
<dbReference type="InterPro" id="IPR003646">
    <property type="entry name" value="SH3-like_bac-type"/>
</dbReference>
<dbReference type="PANTHER" id="PTHR34408">
    <property type="entry name" value="FAMILY PROTEIN, PUTATIVE-RELATED"/>
    <property type="match status" value="1"/>
</dbReference>
<evidence type="ECO:0000256" key="1">
    <source>
        <dbReference type="SAM" id="SignalP"/>
    </source>
</evidence>
<dbReference type="Gene3D" id="2.30.30.40">
    <property type="entry name" value="SH3 Domains"/>
    <property type="match status" value="2"/>
</dbReference>
<dbReference type="SMART" id="SM00287">
    <property type="entry name" value="SH3b"/>
    <property type="match status" value="2"/>
</dbReference>
<gene>
    <name evidence="3" type="ORF">FHP08_12495</name>
</gene>
<comment type="caution">
    <text evidence="3">The sequence shown here is derived from an EMBL/GenBank/DDBJ whole genome shotgun (WGS) entry which is preliminary data.</text>
</comment>
<evidence type="ECO:0000313" key="3">
    <source>
        <dbReference type="EMBL" id="TXL64567.1"/>
    </source>
</evidence>
<accession>A0A5C8NTT0</accession>
<dbReference type="EMBL" id="VDUY01000005">
    <property type="protein sequence ID" value="TXL64567.1"/>
    <property type="molecule type" value="Genomic_DNA"/>
</dbReference>
<feature type="domain" description="SH3b" evidence="2">
    <location>
        <begin position="90"/>
        <end position="152"/>
    </location>
</feature>
<keyword evidence="1" id="KW-0732">Signal</keyword>
<dbReference type="InterPro" id="IPR052354">
    <property type="entry name" value="Cell_Wall_Dynamics_Protein"/>
</dbReference>
<dbReference type="Pfam" id="PF08239">
    <property type="entry name" value="SH3_3"/>
    <property type="match status" value="2"/>
</dbReference>
<sequence>MSRTRTLSLNLAFAASLFTLAAPAAHAIEMVSVDREVINLRTGPGTSHEATWRLNRGYPLIVTGRKGGWLSVRDFENDTGWVLGRLTAKKPHFIVKGQDVNMRSGPGTRYKVVGKAQYGEVMKTLERRKGWAKVRKADGLTGWISRKLLWGW</sequence>
<proteinExistence type="predicted"/>
<name>A0A5C8NTT0_9BURK</name>
<keyword evidence="4" id="KW-1185">Reference proteome</keyword>
<dbReference type="Proteomes" id="UP000321548">
    <property type="component" value="Unassembled WGS sequence"/>
</dbReference>
<dbReference type="PROSITE" id="PS51781">
    <property type="entry name" value="SH3B"/>
    <property type="match status" value="1"/>
</dbReference>
<evidence type="ECO:0000313" key="4">
    <source>
        <dbReference type="Proteomes" id="UP000321548"/>
    </source>
</evidence>
<feature type="signal peptide" evidence="1">
    <location>
        <begin position="1"/>
        <end position="27"/>
    </location>
</feature>
<evidence type="ECO:0000259" key="2">
    <source>
        <dbReference type="PROSITE" id="PS51781"/>
    </source>
</evidence>
<organism evidence="3 4">
    <name type="scientific">Zeimonas arvi</name>
    <dbReference type="NCBI Taxonomy" id="2498847"/>
    <lineage>
        <taxon>Bacteria</taxon>
        <taxon>Pseudomonadati</taxon>
        <taxon>Pseudomonadota</taxon>
        <taxon>Betaproteobacteria</taxon>
        <taxon>Burkholderiales</taxon>
        <taxon>Burkholderiaceae</taxon>
        <taxon>Zeimonas</taxon>
    </lineage>
</organism>
<protein>
    <submittedName>
        <fullName evidence="3">Peptide-binding protein</fullName>
    </submittedName>
</protein>
<reference evidence="3 4" key="1">
    <citation type="submission" date="2019-06" db="EMBL/GenBank/DDBJ databases">
        <title>Quisquiliibacterium sp. nov., isolated from a maize field.</title>
        <authorList>
            <person name="Lin S.-Y."/>
            <person name="Tsai C.-F."/>
            <person name="Young C.-C."/>
        </authorList>
    </citation>
    <scope>NUCLEOTIDE SEQUENCE [LARGE SCALE GENOMIC DNA]</scope>
    <source>
        <strain evidence="3 4">CC-CFT501</strain>
    </source>
</reference>
<dbReference type="AlphaFoldDB" id="A0A5C8NTT0"/>
<dbReference type="OrthoDB" id="5297720at2"/>
<dbReference type="RefSeq" id="WP_147704816.1">
    <property type="nucleotide sequence ID" value="NZ_VDUY01000005.1"/>
</dbReference>